<comment type="catalytic activity">
    <reaction evidence="10 13">
        <text>D-alanine + 2-oxoglutarate = D-glutamate + pyruvate</text>
        <dbReference type="Rhea" id="RHEA:15869"/>
        <dbReference type="ChEBI" id="CHEBI:15361"/>
        <dbReference type="ChEBI" id="CHEBI:16810"/>
        <dbReference type="ChEBI" id="CHEBI:29986"/>
        <dbReference type="ChEBI" id="CHEBI:57416"/>
        <dbReference type="EC" id="2.6.1.21"/>
    </reaction>
</comment>
<reference evidence="15" key="3">
    <citation type="journal article" date="2021" name="PeerJ">
        <title>Extensive microbial diversity within the chicken gut microbiome revealed by metagenomics and culture.</title>
        <authorList>
            <person name="Gilroy R."/>
            <person name="Ravi A."/>
            <person name="Getino M."/>
            <person name="Pursley I."/>
            <person name="Horton D.L."/>
            <person name="Alikhan N.F."/>
            <person name="Baker D."/>
            <person name="Gharbi K."/>
            <person name="Hall N."/>
            <person name="Watson M."/>
            <person name="Adriaenssens E.M."/>
            <person name="Foster-Nyarko E."/>
            <person name="Jarju S."/>
            <person name="Secka A."/>
            <person name="Antonio M."/>
            <person name="Oren A."/>
            <person name="Chaudhuri R.R."/>
            <person name="La Ragione R."/>
            <person name="Hildebrand F."/>
            <person name="Pallen M.J."/>
        </authorList>
    </citation>
    <scope>NUCLEOTIDE SEQUENCE</scope>
    <source>
        <strain evidence="15">CHK149-3286</strain>
    </source>
</reference>
<dbReference type="PANTHER" id="PTHR42743:SF10">
    <property type="entry name" value="D-ALANINE AMINOTRANSFERASE"/>
    <property type="match status" value="1"/>
</dbReference>
<dbReference type="InterPro" id="IPR036038">
    <property type="entry name" value="Aminotransferase-like"/>
</dbReference>
<dbReference type="EMBL" id="LUGM01000002">
    <property type="protein sequence ID" value="KYH14219.1"/>
    <property type="molecule type" value="Genomic_DNA"/>
</dbReference>
<dbReference type="Gene3D" id="3.20.10.10">
    <property type="entry name" value="D-amino Acid Aminotransferase, subunit A, domain 2"/>
    <property type="match status" value="1"/>
</dbReference>
<dbReference type="Pfam" id="PF01063">
    <property type="entry name" value="Aminotran_4"/>
    <property type="match status" value="1"/>
</dbReference>
<dbReference type="FunFam" id="3.20.10.10:FF:000002">
    <property type="entry name" value="D-alanine aminotransferase"/>
    <property type="match status" value="1"/>
</dbReference>
<dbReference type="GO" id="GO:0047810">
    <property type="term" value="F:D-alanine-2-oxoglutarate aminotransferase activity"/>
    <property type="evidence" value="ECO:0007669"/>
    <property type="project" value="UniProtKB-EC"/>
</dbReference>
<dbReference type="InterPro" id="IPR018300">
    <property type="entry name" value="Aminotrans_IV_CS"/>
</dbReference>
<protein>
    <recommendedName>
        <fullName evidence="5 13">D-alanine aminotransferase</fullName>
        <ecNumber evidence="4 13">2.6.1.21</ecNumber>
    </recommendedName>
</protein>
<dbReference type="Proteomes" id="UP000321040">
    <property type="component" value="Unassembled WGS sequence"/>
</dbReference>
<dbReference type="EC" id="2.6.1.21" evidence="4 13"/>
<evidence type="ECO:0000256" key="3">
    <source>
        <dbReference type="ARBA" id="ARBA00011738"/>
    </source>
</evidence>
<evidence type="ECO:0000256" key="10">
    <source>
        <dbReference type="ARBA" id="ARBA00047911"/>
    </source>
</evidence>
<keyword evidence="8 12" id="KW-0663">Pyridoxal phosphate</keyword>
<comment type="subunit">
    <text evidence="3">Homodimer.</text>
</comment>
<dbReference type="InterPro" id="IPR005784">
    <property type="entry name" value="D_amino_transT"/>
</dbReference>
<dbReference type="PANTHER" id="PTHR42743">
    <property type="entry name" value="AMINO-ACID AMINOTRANSFERASE"/>
    <property type="match status" value="1"/>
</dbReference>
<dbReference type="GO" id="GO:0046394">
    <property type="term" value="P:carboxylic acid biosynthetic process"/>
    <property type="evidence" value="ECO:0007669"/>
    <property type="project" value="UniProtKB-ARBA"/>
</dbReference>
<dbReference type="NCBIfam" id="TIGR01121">
    <property type="entry name" value="D_amino_aminoT"/>
    <property type="match status" value="1"/>
</dbReference>
<accession>A0A151A477</accession>
<evidence type="ECO:0000313" key="14">
    <source>
        <dbReference type="EMBL" id="GEP81096.1"/>
    </source>
</evidence>
<dbReference type="EMBL" id="BKAQ01000002">
    <property type="protein sequence ID" value="GEP81096.1"/>
    <property type="molecule type" value="Genomic_DNA"/>
</dbReference>
<dbReference type="InterPro" id="IPR043131">
    <property type="entry name" value="BCAT-like_N"/>
</dbReference>
<evidence type="ECO:0000313" key="18">
    <source>
        <dbReference type="Proteomes" id="UP000321040"/>
    </source>
</evidence>
<sequence length="289" mass="32440">MTKVLINEKLVEENEANVPYNDRGYNFGDGIYEYVRVYNNRLFTARPHFERLLRSADEIGLELNYTVDGLIELVQELISANKVVTGGVYIQVTRGVAPRDHAFPTPSVQPMITGFTKSYDRPYKNLEEGINAVTTEDIRWLRCDIKSLNLLGNVLAKEYATKYNAQEAIQHRGDTVTEGSSSNAYAIKDGAIYTHPTNNLILNGITRKVIKEIAESNDIPFKEEAFSVDFLKQADEVIVSSTSIEVMPVVKLNGENVGDGQVGPITKKLQEGFTNYIENNEEIAQEINR</sequence>
<proteinExistence type="inferred from homology"/>
<dbReference type="Gene3D" id="3.30.470.10">
    <property type="match status" value="1"/>
</dbReference>
<name>A0A151A477_9STAP</name>
<evidence type="ECO:0000256" key="13">
    <source>
        <dbReference type="RuleBase" id="RU004520"/>
    </source>
</evidence>
<evidence type="ECO:0000256" key="1">
    <source>
        <dbReference type="ARBA" id="ARBA00001933"/>
    </source>
</evidence>
<evidence type="ECO:0000313" key="17">
    <source>
        <dbReference type="Proteomes" id="UP000075418"/>
    </source>
</evidence>
<dbReference type="EMBL" id="DYVT01000035">
    <property type="protein sequence ID" value="HJF67251.1"/>
    <property type="molecule type" value="Genomic_DNA"/>
</dbReference>
<evidence type="ECO:0000256" key="8">
    <source>
        <dbReference type="ARBA" id="ARBA00022898"/>
    </source>
</evidence>
<keyword evidence="7 15" id="KW-0808">Transferase</keyword>
<dbReference type="AlphaFoldDB" id="A0A151A477"/>
<comment type="cofactor">
    <cofactor evidence="1 12">
        <name>pyridoxal 5'-phosphate</name>
        <dbReference type="ChEBI" id="CHEBI:597326"/>
    </cofactor>
</comment>
<keyword evidence="6 14" id="KW-0032">Aminotransferase</keyword>
<comment type="function">
    <text evidence="9">Acts on the D-isomers of alanine, leucine, aspartate, glutamate, aminobutyrate, norvaline and asparagine. The enzyme transfers an amino group from a substrate D-amino acid to the pyridoxal phosphate cofactor to form pyridoxamine and an alpha-keto acid in the first half-reaction. The second half-reaction is the reverse of the first, transferring the amino group from the pyridoxamine to a second alpha-keto acid to form the product D-amino acid via a ping-pong mechanism. This is an important process in the formation of D-alanine and D-glutamate, which are essential bacterial cell wall components.</text>
</comment>
<evidence type="ECO:0000313" key="15">
    <source>
        <dbReference type="EMBL" id="HJF67251.1"/>
    </source>
</evidence>
<evidence type="ECO:0000256" key="7">
    <source>
        <dbReference type="ARBA" id="ARBA00022679"/>
    </source>
</evidence>
<evidence type="ECO:0000313" key="16">
    <source>
        <dbReference type="EMBL" id="KYH14219.1"/>
    </source>
</evidence>
<organism evidence="16 17">
    <name type="scientific">Staphylococcus kloosii</name>
    <dbReference type="NCBI Taxonomy" id="29384"/>
    <lineage>
        <taxon>Bacteria</taxon>
        <taxon>Bacillati</taxon>
        <taxon>Bacillota</taxon>
        <taxon>Bacilli</taxon>
        <taxon>Bacillales</taxon>
        <taxon>Staphylococcaceae</taxon>
        <taxon>Staphylococcus</taxon>
    </lineage>
</organism>
<evidence type="ECO:0000256" key="11">
    <source>
        <dbReference type="RuleBase" id="RU004106"/>
    </source>
</evidence>
<dbReference type="OrthoDB" id="9805628at2"/>
<dbReference type="RefSeq" id="WP_061854405.1">
    <property type="nucleotide sequence ID" value="NZ_BKAQ01000002.1"/>
</dbReference>
<reference evidence="14 18" key="2">
    <citation type="submission" date="2019-07" db="EMBL/GenBank/DDBJ databases">
        <title>Whole genome shotgun sequence of Staphylococcus kloosii NBRC 109624.</title>
        <authorList>
            <person name="Hosoyama A."/>
            <person name="Uohara A."/>
            <person name="Ohji S."/>
            <person name="Ichikawa N."/>
        </authorList>
    </citation>
    <scope>NUCLEOTIDE SEQUENCE [LARGE SCALE GENOMIC DNA]</scope>
    <source>
        <strain evidence="14 18">NBRC 109624</strain>
    </source>
</reference>
<evidence type="ECO:0000256" key="4">
    <source>
        <dbReference type="ARBA" id="ARBA00012874"/>
    </source>
</evidence>
<evidence type="ECO:0000256" key="6">
    <source>
        <dbReference type="ARBA" id="ARBA00022576"/>
    </source>
</evidence>
<dbReference type="SUPFAM" id="SSF56752">
    <property type="entry name" value="D-aminoacid aminotransferase-like PLP-dependent enzymes"/>
    <property type="match status" value="1"/>
</dbReference>
<evidence type="ECO:0000256" key="12">
    <source>
        <dbReference type="RuleBase" id="RU004516"/>
    </source>
</evidence>
<dbReference type="InterPro" id="IPR043132">
    <property type="entry name" value="BCAT-like_C"/>
</dbReference>
<reference evidence="16 17" key="1">
    <citation type="submission" date="2016-02" db="EMBL/GenBank/DDBJ databases">
        <title>Draft genome sequence of hydrocarbon degrading Staphylococcus saprophyticus Strain CNV2, isolated from crude-oil contaminated soil from Noonmati Oil Refinery, Guwahati, Assam, India.</title>
        <authorList>
            <person name="Mukherjee A."/>
            <person name="Chettri B."/>
            <person name="Langpoklakpam J."/>
            <person name="Singh A.K."/>
            <person name="Chattopadhyay D.J."/>
        </authorList>
    </citation>
    <scope>NUCLEOTIDE SEQUENCE [LARGE SCALE GENOMIC DNA]</scope>
    <source>
        <strain evidence="16 17">CNV2</strain>
    </source>
</reference>
<evidence type="ECO:0000256" key="9">
    <source>
        <dbReference type="ARBA" id="ARBA00025411"/>
    </source>
</evidence>
<dbReference type="KEGG" id="skl:C7J89_07165"/>
<reference evidence="15" key="4">
    <citation type="submission" date="2021-09" db="EMBL/GenBank/DDBJ databases">
        <authorList>
            <person name="Gilroy R."/>
        </authorList>
    </citation>
    <scope>NUCLEOTIDE SEQUENCE</scope>
    <source>
        <strain evidence="15">CHK149-3286</strain>
    </source>
</reference>
<evidence type="ECO:0000256" key="5">
    <source>
        <dbReference type="ARBA" id="ARBA00021779"/>
    </source>
</evidence>
<evidence type="ECO:0000256" key="2">
    <source>
        <dbReference type="ARBA" id="ARBA00009320"/>
    </source>
</evidence>
<dbReference type="GO" id="GO:0005829">
    <property type="term" value="C:cytosol"/>
    <property type="evidence" value="ECO:0007669"/>
    <property type="project" value="TreeGrafter"/>
</dbReference>
<dbReference type="Proteomes" id="UP000706163">
    <property type="component" value="Unassembled WGS sequence"/>
</dbReference>
<dbReference type="GO" id="GO:0008652">
    <property type="term" value="P:amino acid biosynthetic process"/>
    <property type="evidence" value="ECO:0007669"/>
    <property type="project" value="UniProtKB-ARBA"/>
</dbReference>
<gene>
    <name evidence="14" type="primary">dat</name>
    <name evidence="16" type="ORF">A0131_05435</name>
    <name evidence="15" type="ORF">K8V85_02970</name>
    <name evidence="14" type="ORF">SKL01_02740</name>
</gene>
<dbReference type="Proteomes" id="UP000075418">
    <property type="component" value="Unassembled WGS sequence"/>
</dbReference>
<keyword evidence="18" id="KW-1185">Reference proteome</keyword>
<dbReference type="CDD" id="cd01558">
    <property type="entry name" value="D-AAT_like"/>
    <property type="match status" value="1"/>
</dbReference>
<dbReference type="FunFam" id="3.30.470.10:FF:000009">
    <property type="entry name" value="D-alanine aminotransferase"/>
    <property type="match status" value="1"/>
</dbReference>
<dbReference type="GO" id="GO:0046416">
    <property type="term" value="P:D-amino acid metabolic process"/>
    <property type="evidence" value="ECO:0007669"/>
    <property type="project" value="InterPro"/>
</dbReference>
<comment type="similarity">
    <text evidence="2 11">Belongs to the class-IV pyridoxal-phosphate-dependent aminotransferase family.</text>
</comment>
<dbReference type="PROSITE" id="PS00770">
    <property type="entry name" value="AA_TRANSFER_CLASS_4"/>
    <property type="match status" value="1"/>
</dbReference>
<comment type="caution">
    <text evidence="16">The sequence shown here is derived from an EMBL/GenBank/DDBJ whole genome shotgun (WGS) entry which is preliminary data.</text>
</comment>
<dbReference type="GeneID" id="69905118"/>
<dbReference type="InterPro" id="IPR050571">
    <property type="entry name" value="Class-IV_PLP-Dep_Aminotrnsfr"/>
</dbReference>
<dbReference type="InterPro" id="IPR001544">
    <property type="entry name" value="Aminotrans_IV"/>
</dbReference>
<dbReference type="GO" id="GO:0030170">
    <property type="term" value="F:pyridoxal phosphate binding"/>
    <property type="evidence" value="ECO:0007669"/>
    <property type="project" value="InterPro"/>
</dbReference>